<dbReference type="Gene3D" id="3.40.50.1820">
    <property type="entry name" value="alpha/beta hydrolase"/>
    <property type="match status" value="1"/>
</dbReference>
<proteinExistence type="predicted"/>
<feature type="signal peptide" evidence="1">
    <location>
        <begin position="1"/>
        <end position="25"/>
    </location>
</feature>
<dbReference type="EMBL" id="JAOTJD010000022">
    <property type="protein sequence ID" value="MFD3264758.1"/>
    <property type="molecule type" value="Genomic_DNA"/>
</dbReference>
<evidence type="ECO:0000313" key="3">
    <source>
        <dbReference type="Proteomes" id="UP001598130"/>
    </source>
</evidence>
<organism evidence="2 3">
    <name type="scientific">Phenylobacterium ferrooxidans</name>
    <dbReference type="NCBI Taxonomy" id="2982689"/>
    <lineage>
        <taxon>Bacteria</taxon>
        <taxon>Pseudomonadati</taxon>
        <taxon>Pseudomonadota</taxon>
        <taxon>Alphaproteobacteria</taxon>
        <taxon>Caulobacterales</taxon>
        <taxon>Caulobacteraceae</taxon>
        <taxon>Phenylobacterium</taxon>
    </lineage>
</organism>
<comment type="caution">
    <text evidence="2">The sequence shown here is derived from an EMBL/GenBank/DDBJ whole genome shotgun (WGS) entry which is preliminary data.</text>
</comment>
<evidence type="ECO:0008006" key="4">
    <source>
        <dbReference type="Google" id="ProtNLM"/>
    </source>
</evidence>
<sequence length="263" mass="27538">MRWRLASVPALGLALVSLLTAPAGASPAGRGWTSFEVVAGTRILAAASKDASPTGDLLTVVIEGDGNAHDRKGQPSVDPTPRDPLGFRIAQAWPQGPVAWLGRPCQYVKDPACTPSDWTTGRYSQSAIAASSLAIDDLKRRSGATRLRLVGWSGGGTMAALVAARRTDVAVLVTLAAPLDLAAWADWHGASPLSGSLDPAAAVIAPGVVQVHVLGRFDQVVPPDLGEAAARRLGGTVLVWREKHTCCWARRTERLLALAQPAQ</sequence>
<dbReference type="SUPFAM" id="SSF53474">
    <property type="entry name" value="alpha/beta-Hydrolases"/>
    <property type="match status" value="1"/>
</dbReference>
<reference evidence="2 3" key="1">
    <citation type="submission" date="2022-09" db="EMBL/GenBank/DDBJ databases">
        <title>New species of Phenylobacterium.</title>
        <authorList>
            <person name="Mieszkin S."/>
        </authorList>
    </citation>
    <scope>NUCLEOTIDE SEQUENCE [LARGE SCALE GENOMIC DNA]</scope>
    <source>
        <strain evidence="2 3">HK31-G</strain>
    </source>
</reference>
<feature type="chain" id="PRO_5046205237" description="Alpha/beta hydrolase" evidence="1">
    <location>
        <begin position="26"/>
        <end position="263"/>
    </location>
</feature>
<protein>
    <recommendedName>
        <fullName evidence="4">Alpha/beta hydrolase</fullName>
    </recommendedName>
</protein>
<dbReference type="RefSeq" id="WP_377370337.1">
    <property type="nucleotide sequence ID" value="NZ_JAOTJD010000022.1"/>
</dbReference>
<evidence type="ECO:0000256" key="1">
    <source>
        <dbReference type="SAM" id="SignalP"/>
    </source>
</evidence>
<keyword evidence="1" id="KW-0732">Signal</keyword>
<dbReference type="Proteomes" id="UP001598130">
    <property type="component" value="Unassembled WGS sequence"/>
</dbReference>
<dbReference type="InterPro" id="IPR029058">
    <property type="entry name" value="AB_hydrolase_fold"/>
</dbReference>
<name>A0ABW6CNW7_9CAUL</name>
<accession>A0ABW6CNW7</accession>
<keyword evidence="3" id="KW-1185">Reference proteome</keyword>
<evidence type="ECO:0000313" key="2">
    <source>
        <dbReference type="EMBL" id="MFD3264758.1"/>
    </source>
</evidence>
<gene>
    <name evidence="2" type="ORF">OCL97_12405</name>
</gene>